<dbReference type="AlphaFoldDB" id="A0A1J5QU98"/>
<name>A0A1J5QU98_9ZZZZ</name>
<dbReference type="PANTHER" id="PTHR39515:SF2">
    <property type="entry name" value="HTH-TYPE TRANSCRIPTIONAL REGULATOR RV0880"/>
    <property type="match status" value="1"/>
</dbReference>
<dbReference type="Gene3D" id="1.10.10.10">
    <property type="entry name" value="Winged helix-like DNA-binding domain superfamily/Winged helix DNA-binding domain"/>
    <property type="match status" value="1"/>
</dbReference>
<dbReference type="SMART" id="SM00347">
    <property type="entry name" value="HTH_MARR"/>
    <property type="match status" value="1"/>
</dbReference>
<proteinExistence type="predicted"/>
<dbReference type="InterPro" id="IPR036388">
    <property type="entry name" value="WH-like_DNA-bd_sf"/>
</dbReference>
<dbReference type="GO" id="GO:0003700">
    <property type="term" value="F:DNA-binding transcription factor activity"/>
    <property type="evidence" value="ECO:0007669"/>
    <property type="project" value="InterPro"/>
</dbReference>
<dbReference type="InterPro" id="IPR036390">
    <property type="entry name" value="WH_DNA-bd_sf"/>
</dbReference>
<dbReference type="InterPro" id="IPR011991">
    <property type="entry name" value="ArsR-like_HTH"/>
</dbReference>
<dbReference type="PRINTS" id="PR00598">
    <property type="entry name" value="HTHMARR"/>
</dbReference>
<evidence type="ECO:0000259" key="1">
    <source>
        <dbReference type="PROSITE" id="PS50995"/>
    </source>
</evidence>
<comment type="caution">
    <text evidence="2">The sequence shown here is derived from an EMBL/GenBank/DDBJ whole genome shotgun (WGS) entry which is preliminary data.</text>
</comment>
<evidence type="ECO:0000313" key="2">
    <source>
        <dbReference type="EMBL" id="OIQ83420.1"/>
    </source>
</evidence>
<dbReference type="CDD" id="cd00090">
    <property type="entry name" value="HTH_ARSR"/>
    <property type="match status" value="1"/>
</dbReference>
<feature type="domain" description="HTH marR-type" evidence="1">
    <location>
        <begin position="11"/>
        <end position="139"/>
    </location>
</feature>
<dbReference type="InterPro" id="IPR000835">
    <property type="entry name" value="HTH_MarR-typ"/>
</dbReference>
<dbReference type="InterPro" id="IPR052526">
    <property type="entry name" value="HTH-type_Bedaq_tolerance"/>
</dbReference>
<gene>
    <name evidence="2" type="ORF">GALL_347850</name>
</gene>
<dbReference type="SUPFAM" id="SSF46785">
    <property type="entry name" value="Winged helix' DNA-binding domain"/>
    <property type="match status" value="1"/>
</dbReference>
<protein>
    <submittedName>
        <fullName evidence="2">MarR family protein</fullName>
    </submittedName>
</protein>
<accession>A0A1J5QU98</accession>
<sequence length="166" mass="18483">MTQAPEQVTEDNALVSALYAVLVRLPHVRIDERVDKTGLAILHELHRAGTTRPSDLAALMHVDLSTISRHLQSLETVGMVVRSRDPEDARAQRIDLTPRGDELFVQFLDGRSASLRDAIAHWPAKDRTALRLHLDRLADDLSRLAVPARTCATSDLTRTHDTTETP</sequence>
<reference evidence="2" key="1">
    <citation type="submission" date="2016-10" db="EMBL/GenBank/DDBJ databases">
        <title>Sequence of Gallionella enrichment culture.</title>
        <authorList>
            <person name="Poehlein A."/>
            <person name="Muehling M."/>
            <person name="Daniel R."/>
        </authorList>
    </citation>
    <scope>NUCLEOTIDE SEQUENCE</scope>
</reference>
<dbReference type="PANTHER" id="PTHR39515">
    <property type="entry name" value="CONSERVED PROTEIN"/>
    <property type="match status" value="1"/>
</dbReference>
<dbReference type="EMBL" id="MLJW01000705">
    <property type="protein sequence ID" value="OIQ83420.1"/>
    <property type="molecule type" value="Genomic_DNA"/>
</dbReference>
<dbReference type="PROSITE" id="PS50995">
    <property type="entry name" value="HTH_MARR_2"/>
    <property type="match status" value="1"/>
</dbReference>
<dbReference type="Pfam" id="PF01047">
    <property type="entry name" value="MarR"/>
    <property type="match status" value="1"/>
</dbReference>
<organism evidence="2">
    <name type="scientific">mine drainage metagenome</name>
    <dbReference type="NCBI Taxonomy" id="410659"/>
    <lineage>
        <taxon>unclassified sequences</taxon>
        <taxon>metagenomes</taxon>
        <taxon>ecological metagenomes</taxon>
    </lineage>
</organism>